<reference evidence="6" key="1">
    <citation type="submission" date="2025-08" db="UniProtKB">
        <authorList>
            <consortium name="RefSeq"/>
        </authorList>
    </citation>
    <scope>IDENTIFICATION</scope>
    <source>
        <tissue evidence="6">Sperm</tissue>
    </source>
</reference>
<dbReference type="InterPro" id="IPR027377">
    <property type="entry name" value="ZAR1/RTP1-5-like_Znf-3CxxC"/>
</dbReference>
<evidence type="ECO:0000256" key="2">
    <source>
        <dbReference type="ARBA" id="ARBA00022771"/>
    </source>
</evidence>
<organism evidence="5 6">
    <name type="scientific">Petromyzon marinus</name>
    <name type="common">Sea lamprey</name>
    <dbReference type="NCBI Taxonomy" id="7757"/>
    <lineage>
        <taxon>Eukaryota</taxon>
        <taxon>Metazoa</taxon>
        <taxon>Chordata</taxon>
        <taxon>Craniata</taxon>
        <taxon>Vertebrata</taxon>
        <taxon>Cyclostomata</taxon>
        <taxon>Hyperoartia</taxon>
        <taxon>Petromyzontiformes</taxon>
        <taxon>Petromyzontidae</taxon>
        <taxon>Petromyzon</taxon>
    </lineage>
</organism>
<keyword evidence="5" id="KW-1185">Reference proteome</keyword>
<name>A0AAJ7U3S9_PETMA</name>
<keyword evidence="3" id="KW-0862">Zinc</keyword>
<dbReference type="Pfam" id="PF23490">
    <property type="entry name" value="ZCCHC24_C"/>
    <property type="match status" value="1"/>
</dbReference>
<gene>
    <name evidence="6" type="primary">LOC116952673</name>
</gene>
<sequence length="93" mass="10803">MASQETSPGKPLTPYQGEDRCFGTFECPKCRRKWWSAFSWANMGQECERCMINVYPYQQDSLNKPDNENKSDPRKPHPSHLCEKCKKLGRSCV</sequence>
<dbReference type="AlphaFoldDB" id="A0AAJ7U3S9"/>
<dbReference type="Proteomes" id="UP001318040">
    <property type="component" value="Chromosome 48"/>
</dbReference>
<dbReference type="SMART" id="SM01328">
    <property type="entry name" value="zf-3CxxC"/>
    <property type="match status" value="1"/>
</dbReference>
<dbReference type="Pfam" id="PF17180">
    <property type="entry name" value="Zn_ribbon_3CxxC_2"/>
    <property type="match status" value="1"/>
</dbReference>
<dbReference type="InterPro" id="IPR057809">
    <property type="entry name" value="ZCCHC24_C"/>
</dbReference>
<evidence type="ECO:0000259" key="4">
    <source>
        <dbReference type="SMART" id="SM01328"/>
    </source>
</evidence>
<protein>
    <submittedName>
        <fullName evidence="6">Zinc finger CCHC domain-containing protein 24-like</fullName>
    </submittedName>
</protein>
<dbReference type="GeneID" id="116952673"/>
<evidence type="ECO:0000256" key="3">
    <source>
        <dbReference type="ARBA" id="ARBA00022833"/>
    </source>
</evidence>
<accession>A0AAJ7U3S9</accession>
<dbReference type="RefSeq" id="XP_032828136.1">
    <property type="nucleotide sequence ID" value="XM_032972245.1"/>
</dbReference>
<evidence type="ECO:0000256" key="1">
    <source>
        <dbReference type="ARBA" id="ARBA00022723"/>
    </source>
</evidence>
<dbReference type="InterPro" id="IPR033446">
    <property type="entry name" value="ZCCHC24_Znf-3CxxC"/>
</dbReference>
<dbReference type="GO" id="GO:0008270">
    <property type="term" value="F:zinc ion binding"/>
    <property type="evidence" value="ECO:0007669"/>
    <property type="project" value="UniProtKB-KW"/>
</dbReference>
<evidence type="ECO:0000313" key="6">
    <source>
        <dbReference type="RefSeq" id="XP_032828136.1"/>
    </source>
</evidence>
<dbReference type="KEGG" id="pmrn:116952673"/>
<proteinExistence type="predicted"/>
<evidence type="ECO:0000313" key="5">
    <source>
        <dbReference type="Proteomes" id="UP001318040"/>
    </source>
</evidence>
<keyword evidence="1" id="KW-0479">Metal-binding</keyword>
<feature type="domain" description="3CxxC-type" evidence="4">
    <location>
        <begin position="20"/>
        <end position="88"/>
    </location>
</feature>
<keyword evidence="2" id="KW-0863">Zinc-finger</keyword>